<dbReference type="PANTHER" id="PTHR43405">
    <property type="entry name" value="GLYCOSYL HYDROLASE DIGH"/>
    <property type="match status" value="1"/>
</dbReference>
<dbReference type="InterPro" id="IPR003790">
    <property type="entry name" value="GHL10"/>
</dbReference>
<name>A0A5A5T640_9CHLR</name>
<gene>
    <name evidence="3" type="ORF">KDI_00470</name>
</gene>
<sequence>MAPEMRGVWLATVSNLDWPSRPGLAVAVQQREFRDLLNQVQILHLNTVVVQVRPMGDAFYPSHDMPWSQYLMGQQGQSPGYDPLAFMITEAHQRGLSFHAWFNPYRVSQHGNIAALAANNPARLHPDWIVHYGGALYYNPGIPEVRAAIINSIMEVVQHYAVDAVQFDDYFYPYPVAGLAFPDAATYRRYGAGHFASLADWRRVNVNQLIHEVFLRIKQVRPGVQFGISPFGVWRNQSTDATGSHTRAGVTDYDILYADTRTWIRRHWIDYIVPQLYWHIGFAPADYQTLLAWWAHEVAGYHVRLYIGQAAYTFGRNSPTSSPPAELLKQLALNRRYPQIQGSIFFRLKNLLRLAPELKEQLAHYF</sequence>
<dbReference type="Pfam" id="PF02638">
    <property type="entry name" value="GHL10"/>
    <property type="match status" value="1"/>
</dbReference>
<reference evidence="3 4" key="1">
    <citation type="submission" date="2019-01" db="EMBL/GenBank/DDBJ databases">
        <title>Draft genome sequence of Dictyobacter sp. Uno17.</title>
        <authorList>
            <person name="Wang C.M."/>
            <person name="Zheng Y."/>
            <person name="Sakai Y."/>
            <person name="Abe K."/>
            <person name="Yokota A."/>
            <person name="Yabe S."/>
        </authorList>
    </citation>
    <scope>NUCLEOTIDE SEQUENCE [LARGE SCALE GENOMIC DNA]</scope>
    <source>
        <strain evidence="3 4">Uno17</strain>
    </source>
</reference>
<dbReference type="EMBL" id="BIXY01000001">
    <property type="protein sequence ID" value="GCF06483.1"/>
    <property type="molecule type" value="Genomic_DNA"/>
</dbReference>
<dbReference type="AlphaFoldDB" id="A0A5A5T640"/>
<dbReference type="InterPro" id="IPR017853">
    <property type="entry name" value="GH"/>
</dbReference>
<evidence type="ECO:0000259" key="2">
    <source>
        <dbReference type="Pfam" id="PF02638"/>
    </source>
</evidence>
<feature type="domain" description="Glycosyl hydrolase-like 10" evidence="2">
    <location>
        <begin position="4"/>
        <end position="315"/>
    </location>
</feature>
<dbReference type="PANTHER" id="PTHR43405:SF1">
    <property type="entry name" value="GLYCOSYL HYDROLASE DIGH"/>
    <property type="match status" value="1"/>
</dbReference>
<keyword evidence="1" id="KW-0732">Signal</keyword>
<organism evidence="3 4">
    <name type="scientific">Dictyobacter arantiisoli</name>
    <dbReference type="NCBI Taxonomy" id="2014874"/>
    <lineage>
        <taxon>Bacteria</taxon>
        <taxon>Bacillati</taxon>
        <taxon>Chloroflexota</taxon>
        <taxon>Ktedonobacteria</taxon>
        <taxon>Ktedonobacterales</taxon>
        <taxon>Dictyobacteraceae</taxon>
        <taxon>Dictyobacter</taxon>
    </lineage>
</organism>
<accession>A0A5A5T640</accession>
<comment type="caution">
    <text evidence="3">The sequence shown here is derived from an EMBL/GenBank/DDBJ whole genome shotgun (WGS) entry which is preliminary data.</text>
</comment>
<keyword evidence="4" id="KW-1185">Reference proteome</keyword>
<proteinExistence type="predicted"/>
<dbReference type="SUPFAM" id="SSF51445">
    <property type="entry name" value="(Trans)glycosidases"/>
    <property type="match status" value="1"/>
</dbReference>
<evidence type="ECO:0000313" key="3">
    <source>
        <dbReference type="EMBL" id="GCF06483.1"/>
    </source>
</evidence>
<evidence type="ECO:0000256" key="1">
    <source>
        <dbReference type="ARBA" id="ARBA00022729"/>
    </source>
</evidence>
<dbReference type="InterPro" id="IPR052177">
    <property type="entry name" value="Divisome_Glycosyl_Hydrolase"/>
</dbReference>
<evidence type="ECO:0000313" key="4">
    <source>
        <dbReference type="Proteomes" id="UP000322530"/>
    </source>
</evidence>
<dbReference type="Gene3D" id="3.20.20.80">
    <property type="entry name" value="Glycosidases"/>
    <property type="match status" value="1"/>
</dbReference>
<protein>
    <recommendedName>
        <fullName evidence="2">Glycosyl hydrolase-like 10 domain-containing protein</fullName>
    </recommendedName>
</protein>
<dbReference type="Proteomes" id="UP000322530">
    <property type="component" value="Unassembled WGS sequence"/>
</dbReference>